<keyword evidence="1" id="KW-0479">Metal-binding</keyword>
<feature type="compositionally biased region" description="Polar residues" evidence="5">
    <location>
        <begin position="708"/>
        <end position="724"/>
    </location>
</feature>
<feature type="compositionally biased region" description="Polar residues" evidence="5">
    <location>
        <begin position="865"/>
        <end position="878"/>
    </location>
</feature>
<keyword evidence="3" id="KW-0862">Zinc</keyword>
<feature type="compositionally biased region" description="Basic and acidic residues" evidence="5">
    <location>
        <begin position="573"/>
        <end position="585"/>
    </location>
</feature>
<evidence type="ECO:0000256" key="1">
    <source>
        <dbReference type="ARBA" id="ARBA00022723"/>
    </source>
</evidence>
<feature type="region of interest" description="Disordered" evidence="5">
    <location>
        <begin position="428"/>
        <end position="455"/>
    </location>
</feature>
<evidence type="ECO:0000313" key="8">
    <source>
        <dbReference type="RefSeq" id="XP_017977442.1"/>
    </source>
</evidence>
<dbReference type="PANTHER" id="PTHR23111:SF30">
    <property type="entry name" value="ZINC FINGER PROTEIN VAR3, CHLOROPLASTIC"/>
    <property type="match status" value="1"/>
</dbReference>
<dbReference type="Gramene" id="Tc05v2_t018640.1">
    <property type="protein sequence ID" value="Tc05v2_p018640.1"/>
    <property type="gene ID" value="Tc05v2_g018640"/>
</dbReference>
<dbReference type="SUPFAM" id="SSF90209">
    <property type="entry name" value="Ran binding protein zinc finger-like"/>
    <property type="match status" value="1"/>
</dbReference>
<dbReference type="Gene3D" id="4.10.1060.10">
    <property type="entry name" value="Zinc finger, RanBP2-type"/>
    <property type="match status" value="2"/>
</dbReference>
<dbReference type="Proteomes" id="UP000694886">
    <property type="component" value="Chromosome 5"/>
</dbReference>
<feature type="compositionally biased region" description="Polar residues" evidence="5">
    <location>
        <begin position="468"/>
        <end position="479"/>
    </location>
</feature>
<evidence type="ECO:0000259" key="6">
    <source>
        <dbReference type="PROSITE" id="PS50199"/>
    </source>
</evidence>
<feature type="compositionally biased region" description="Basic and acidic residues" evidence="5">
    <location>
        <begin position="799"/>
        <end position="810"/>
    </location>
</feature>
<organism evidence="7 8">
    <name type="scientific">Theobroma cacao</name>
    <name type="common">Cacao</name>
    <name type="synonym">Cocoa</name>
    <dbReference type="NCBI Taxonomy" id="3641"/>
    <lineage>
        <taxon>Eukaryota</taxon>
        <taxon>Viridiplantae</taxon>
        <taxon>Streptophyta</taxon>
        <taxon>Embryophyta</taxon>
        <taxon>Tracheophyta</taxon>
        <taxon>Spermatophyta</taxon>
        <taxon>Magnoliopsida</taxon>
        <taxon>eudicotyledons</taxon>
        <taxon>Gunneridae</taxon>
        <taxon>Pentapetalae</taxon>
        <taxon>rosids</taxon>
        <taxon>malvids</taxon>
        <taxon>Malvales</taxon>
        <taxon>Malvaceae</taxon>
        <taxon>Byttnerioideae</taxon>
        <taxon>Theobroma</taxon>
    </lineage>
</organism>
<dbReference type="KEGG" id="tcc:108662303"/>
<dbReference type="Pfam" id="PF00641">
    <property type="entry name" value="Zn_ribbon_RanBP"/>
    <property type="match status" value="2"/>
</dbReference>
<dbReference type="PANTHER" id="PTHR23111">
    <property type="entry name" value="ZINC FINGER PROTEIN"/>
    <property type="match status" value="1"/>
</dbReference>
<feature type="domain" description="RanBP2-type" evidence="6">
    <location>
        <begin position="308"/>
        <end position="337"/>
    </location>
</feature>
<dbReference type="GO" id="GO:0008270">
    <property type="term" value="F:zinc ion binding"/>
    <property type="evidence" value="ECO:0007669"/>
    <property type="project" value="UniProtKB-KW"/>
</dbReference>
<evidence type="ECO:0000256" key="5">
    <source>
        <dbReference type="SAM" id="MobiDB-lite"/>
    </source>
</evidence>
<accession>A0AB32WI55</accession>
<evidence type="ECO:0000256" key="2">
    <source>
        <dbReference type="ARBA" id="ARBA00022771"/>
    </source>
</evidence>
<feature type="compositionally biased region" description="Polar residues" evidence="5">
    <location>
        <begin position="528"/>
        <end position="553"/>
    </location>
</feature>
<gene>
    <name evidence="8" type="primary">LOC108662303</name>
</gene>
<dbReference type="GeneID" id="108662303"/>
<evidence type="ECO:0000313" key="7">
    <source>
        <dbReference type="Proteomes" id="UP000694886"/>
    </source>
</evidence>
<feature type="region of interest" description="Disordered" evidence="5">
    <location>
        <begin position="522"/>
        <end position="585"/>
    </location>
</feature>
<feature type="compositionally biased region" description="Polar residues" evidence="5">
    <location>
        <begin position="735"/>
        <end position="764"/>
    </location>
</feature>
<name>A0AB32WI55_THECC</name>
<reference evidence="7" key="1">
    <citation type="journal article" date="1997" name="Nucleic Acids Res.">
        <title>tRNAscan-SE: a program for improved detection of transfer RNA genes in genomic sequence.</title>
        <authorList>
            <person name="Lowe T.M."/>
            <person name="Eddy S.R."/>
        </authorList>
    </citation>
    <scope>NUCLEOTIDE SEQUENCE [LARGE SCALE GENOMIC DNA]</scope>
    <source>
        <strain evidence="7">r\B97-61/B2</strain>
    </source>
</reference>
<dbReference type="PROSITE" id="PS01358">
    <property type="entry name" value="ZF_RANBP2_1"/>
    <property type="match status" value="2"/>
</dbReference>
<feature type="region of interest" description="Disordered" evidence="5">
    <location>
        <begin position="667"/>
        <end position="810"/>
    </location>
</feature>
<protein>
    <submittedName>
        <fullName evidence="8">Zinc finger protein VAR3, chloroplastic</fullName>
    </submittedName>
</protein>
<keyword evidence="2 4" id="KW-0863">Zinc-finger</keyword>
<feature type="region of interest" description="Disordered" evidence="5">
    <location>
        <begin position="859"/>
        <end position="888"/>
    </location>
</feature>
<feature type="compositionally biased region" description="Polar residues" evidence="5">
    <location>
        <begin position="675"/>
        <end position="695"/>
    </location>
</feature>
<dbReference type="AlphaFoldDB" id="A0AB32WI55"/>
<evidence type="ECO:0000256" key="4">
    <source>
        <dbReference type="PROSITE-ProRule" id="PRU00322"/>
    </source>
</evidence>
<feature type="domain" description="RanBP2-type" evidence="6">
    <location>
        <begin position="275"/>
        <end position="304"/>
    </location>
</feature>
<proteinExistence type="predicted"/>
<dbReference type="PROSITE" id="PS50199">
    <property type="entry name" value="ZF_RANBP2_2"/>
    <property type="match status" value="2"/>
</dbReference>
<feature type="region of interest" description="Disordered" evidence="5">
    <location>
        <begin position="467"/>
        <end position="510"/>
    </location>
</feature>
<evidence type="ECO:0000256" key="3">
    <source>
        <dbReference type="ARBA" id="ARBA00022833"/>
    </source>
</evidence>
<feature type="compositionally biased region" description="Polar residues" evidence="5">
    <location>
        <begin position="771"/>
        <end position="792"/>
    </location>
</feature>
<feature type="compositionally biased region" description="Polar residues" evidence="5">
    <location>
        <begin position="487"/>
        <end position="508"/>
    </location>
</feature>
<dbReference type="SMART" id="SM00547">
    <property type="entry name" value="ZnF_RBZ"/>
    <property type="match status" value="2"/>
</dbReference>
<dbReference type="RefSeq" id="XP_017977442.1">
    <property type="nucleotide sequence ID" value="XM_018121953.1"/>
</dbReference>
<reference evidence="8" key="2">
    <citation type="submission" date="2025-08" db="UniProtKB">
        <authorList>
            <consortium name="RefSeq"/>
        </authorList>
    </citation>
    <scope>IDENTIFICATION</scope>
</reference>
<dbReference type="InterPro" id="IPR001876">
    <property type="entry name" value="Znf_RanBP2"/>
</dbReference>
<dbReference type="InterPro" id="IPR036443">
    <property type="entry name" value="Znf_RanBP2_sf"/>
</dbReference>
<sequence length="888" mass="99380">MGSSSRFLMLLSPSSPFLHHHRPPSSLLRLSRHRILLSFQRNYFSPSCPLAPTTKNRKNSSFLLLKHSPRHFLTQSTPANLANSSLRAPPHHPWPEFSALLDNLSTAGYFNSPHTYNEFASAAPEFPEEFLGVLNACLGFAHDRTDILRLLSRKEIEVVVQNGTPFLFKDGEESVRRLTLFLASGESNVRDVDKANMVDLMRYLLSYASNVTASLERSNLYNRELVESSVRHLLGELAKLSDSSAVSNYPGYEHTQLPDRNGQMPRSFGQNVEMKRGDWVCPRCNFMNFARNVKCLECEEARPKRQLTGGEWECPQCDFFNYGRNKVCLRCDCKRPGEISLDNTYSRLGMIYSNGNSSNKADLDRRLAANEEKAQRWFSKVSQLDSTSDMSSAIADEDFPEIMPLRKGVNRFVVSTRKTPLERRLASAQYRRNMDNDGIPEHNNFQTGGENKTLDAKVNRSLDEILGRSSTTSGSNDDSINGGAENPVSTSTSTAMQDGNPRGTNSNYVPYVPLPADMFAKKPESSKIQESQKAVSNDQQSGVSNTVGQTDAVSRSEELSKSLESQQLSENIMNEKESSDKELEQAEKSQRWFKKVAELHNVTDLANAIPDEDFPDIMPMRKGENRFVVSRKKDHSLASPTYKRRAAMEQAGNTNYVPFVPFPPGYFANKDKQQPEGTDSSAKVTGETSTSVTPEKNSEKLSEVSVAEVNQETQSWSSKLSGENLNERRRDAATKAQTSGYSNQNSINPQTSNNDNLSSGNPTNDSRKRTTNLTGSSPQPSGDQNVRSTWSGKSLEGSAVKEPDPLDMSEEAKAERWFRRVAQIKDISELSQIPDEDFPSIMPMRKGVNRFVVSKRKTPLERRLTSQQYRRNLPTVNSDPGKKESDGS</sequence>